<evidence type="ECO:0000313" key="6">
    <source>
        <dbReference type="EMBL" id="CAG4994163.1"/>
    </source>
</evidence>
<proteinExistence type="inferred from homology"/>
<evidence type="ECO:0000256" key="4">
    <source>
        <dbReference type="ARBA" id="ARBA00023136"/>
    </source>
</evidence>
<protein>
    <recommendedName>
        <fullName evidence="8">SdiA-regulated family protein</fullName>
    </recommendedName>
</protein>
<organism evidence="6 7">
    <name type="scientific">Dyadobacter helix</name>
    <dbReference type="NCBI Taxonomy" id="2822344"/>
    <lineage>
        <taxon>Bacteria</taxon>
        <taxon>Pseudomonadati</taxon>
        <taxon>Bacteroidota</taxon>
        <taxon>Cytophagia</taxon>
        <taxon>Cytophagales</taxon>
        <taxon>Spirosomataceae</taxon>
        <taxon>Dyadobacter</taxon>
    </lineage>
</organism>
<name>A0A916NKD3_9BACT</name>
<dbReference type="InterPro" id="IPR011042">
    <property type="entry name" value="6-blade_b-propeller_TolB-like"/>
</dbReference>
<dbReference type="InterPro" id="IPR009722">
    <property type="entry name" value="YjiK/CarP"/>
</dbReference>
<dbReference type="Pfam" id="PF06977">
    <property type="entry name" value="SdiA-regulated"/>
    <property type="match status" value="1"/>
</dbReference>
<dbReference type="GO" id="GO:0005886">
    <property type="term" value="C:plasma membrane"/>
    <property type="evidence" value="ECO:0007669"/>
    <property type="project" value="UniProtKB-SubCell"/>
</dbReference>
<comment type="similarity">
    <text evidence="2">Belongs to the YjiK family.</text>
</comment>
<comment type="subcellular location">
    <subcellularLocation>
        <location evidence="1">Cell membrane</location>
    </subcellularLocation>
</comment>
<accession>A0A916NKD3</accession>
<dbReference type="AlphaFoldDB" id="A0A916NKD3"/>
<feature type="chain" id="PRO_5037862298" description="SdiA-regulated family protein" evidence="5">
    <location>
        <begin position="20"/>
        <end position="285"/>
    </location>
</feature>
<keyword evidence="7" id="KW-1185">Reference proteome</keyword>
<evidence type="ECO:0000256" key="5">
    <source>
        <dbReference type="SAM" id="SignalP"/>
    </source>
</evidence>
<dbReference type="EMBL" id="CAJRAF010000001">
    <property type="protein sequence ID" value="CAG4994163.1"/>
    <property type="molecule type" value="Genomic_DNA"/>
</dbReference>
<sequence length="285" mass="31932">MKNSVIRLIALSLITIGLAACNATTKEKEEVFEEYDLHSPDEFNMPESLFEISGITFYKGNSDTVYAIQDEEGKLFRLGWDVKVQRHTKFGKKGDYEDVAILNDQVVILKSNGHLFTFPFSEAVYEEPAGVKELDQVLPKGEYEGMYGDEKTGKLYVICKNCPQDNSKKRVSGYILKLGDQAKTAGNFSINVDEIKAISGKVERGFRPSAMAQNPVTSEWYIISAVNKLLVITDTHWKVKHAFGLNGNTFNQPEGIAFDKTGNMYISDEGDDLSDGNILKFVRKK</sequence>
<dbReference type="RefSeq" id="WP_215237995.1">
    <property type="nucleotide sequence ID" value="NZ_CAJRAF010000001.1"/>
</dbReference>
<evidence type="ECO:0000256" key="1">
    <source>
        <dbReference type="ARBA" id="ARBA00004236"/>
    </source>
</evidence>
<comment type="caution">
    <text evidence="6">The sequence shown here is derived from an EMBL/GenBank/DDBJ whole genome shotgun (WGS) entry which is preliminary data.</text>
</comment>
<evidence type="ECO:0000313" key="7">
    <source>
        <dbReference type="Proteomes" id="UP000680038"/>
    </source>
</evidence>
<evidence type="ECO:0000256" key="3">
    <source>
        <dbReference type="ARBA" id="ARBA00022475"/>
    </source>
</evidence>
<dbReference type="Gene3D" id="2.120.10.30">
    <property type="entry name" value="TolB, C-terminal domain"/>
    <property type="match status" value="1"/>
</dbReference>
<dbReference type="PROSITE" id="PS51257">
    <property type="entry name" value="PROKAR_LIPOPROTEIN"/>
    <property type="match status" value="1"/>
</dbReference>
<dbReference type="SUPFAM" id="SSF50956">
    <property type="entry name" value="Thermostable phytase (3-phytase)"/>
    <property type="match status" value="1"/>
</dbReference>
<keyword evidence="4" id="KW-0472">Membrane</keyword>
<keyword evidence="5" id="KW-0732">Signal</keyword>
<feature type="signal peptide" evidence="5">
    <location>
        <begin position="1"/>
        <end position="19"/>
    </location>
</feature>
<reference evidence="6" key="1">
    <citation type="submission" date="2021-04" db="EMBL/GenBank/DDBJ databases">
        <authorList>
            <person name="Rodrigo-Torres L."/>
            <person name="Arahal R. D."/>
            <person name="Lucena T."/>
        </authorList>
    </citation>
    <scope>NUCLEOTIDE SEQUENCE</scope>
    <source>
        <strain evidence="6">CECT 9275</strain>
    </source>
</reference>
<keyword evidence="3" id="KW-1003">Cell membrane</keyword>
<dbReference type="Proteomes" id="UP000680038">
    <property type="component" value="Unassembled WGS sequence"/>
</dbReference>
<evidence type="ECO:0008006" key="8">
    <source>
        <dbReference type="Google" id="ProtNLM"/>
    </source>
</evidence>
<gene>
    <name evidence="6" type="ORF">DYBT9275_01333</name>
</gene>
<evidence type="ECO:0000256" key="2">
    <source>
        <dbReference type="ARBA" id="ARBA00009852"/>
    </source>
</evidence>